<evidence type="ECO:0000313" key="3">
    <source>
        <dbReference type="EMBL" id="BAE58901.1"/>
    </source>
</evidence>
<evidence type="ECO:0000256" key="1">
    <source>
        <dbReference type="ARBA" id="ARBA00022737"/>
    </source>
</evidence>
<dbReference type="Pfam" id="PF24883">
    <property type="entry name" value="NPHP3_N"/>
    <property type="match status" value="1"/>
</dbReference>
<accession>Q2UHR4</accession>
<dbReference type="Gene3D" id="3.40.50.300">
    <property type="entry name" value="P-loop containing nucleotide triphosphate hydrolases"/>
    <property type="match status" value="1"/>
</dbReference>
<proteinExistence type="predicted"/>
<gene>
    <name evidence="3" type="ORF">AO090023000344</name>
</gene>
<dbReference type="InterPro" id="IPR027417">
    <property type="entry name" value="P-loop_NTPase"/>
</dbReference>
<dbReference type="InterPro" id="IPR056884">
    <property type="entry name" value="NPHP3-like_N"/>
</dbReference>
<dbReference type="KEGG" id="aor:AO090023000344"/>
<sequence length="393" mass="46238">MLQSHILQLRQGVQASSLGKDTQQQLRQLLGLSENAAKRMAQQRILNALAFRAMRRRINAVEEAHQQTFRWMFEEKSTPGTEHDNCRDRIPEYKRDVAARLFKDWLSRGQGIFHITGKLGSGKSTLMKFLYNHPQTRQELEHWAGDRKLVFASFFFWKPGHELQNSIKGLLQSILHDLLAQCPDLITVVFPKHWDQVYGGPFSVPSKLEFQPNEIREAFRRSIEDGALYHKCRFCFFIDGLDEYQETNQDDFKTMVEMLWSWTDIAPEGVKICVSSREYNVFLNGFPPDRRIRIQDLTRLDMERYVEDKMKDVDHQTKERLISRIVRRARGIFLWVALVVKSLREQIEDGCILRELEWSSSHCQTSWKVFLTICSIPLNRQSVRRRTRLFNSS</sequence>
<name>Q2UHR4_ASPOR</name>
<reference evidence="3 4" key="1">
    <citation type="journal article" date="2005" name="Nature">
        <title>Genome sequencing and analysis of Aspergillus oryzae.</title>
        <authorList>
            <person name="Machida M."/>
            <person name="Asai K."/>
            <person name="Sano M."/>
            <person name="Tanaka T."/>
            <person name="Kumagai T."/>
            <person name="Terai G."/>
            <person name="Kusumoto K."/>
            <person name="Arima T."/>
            <person name="Akita O."/>
            <person name="Kashiwagi Y."/>
            <person name="Abe K."/>
            <person name="Gomi K."/>
            <person name="Horiuchi H."/>
            <person name="Kitamoto K."/>
            <person name="Kobayashi T."/>
            <person name="Takeuchi M."/>
            <person name="Denning D.W."/>
            <person name="Galagan J.E."/>
            <person name="Nierman W.C."/>
            <person name="Yu J."/>
            <person name="Archer D.B."/>
            <person name="Bennett J.W."/>
            <person name="Bhatnagar D."/>
            <person name="Cleveland T.E."/>
            <person name="Fedorova N.D."/>
            <person name="Gotoh O."/>
            <person name="Horikawa H."/>
            <person name="Hosoyama A."/>
            <person name="Ichinomiya M."/>
            <person name="Igarashi R."/>
            <person name="Iwashita K."/>
            <person name="Juvvadi P.R."/>
            <person name="Kato M."/>
            <person name="Kato Y."/>
            <person name="Kin T."/>
            <person name="Kokubun A."/>
            <person name="Maeda H."/>
            <person name="Maeyama N."/>
            <person name="Maruyama J."/>
            <person name="Nagasaki H."/>
            <person name="Nakajima T."/>
            <person name="Oda K."/>
            <person name="Okada K."/>
            <person name="Paulsen I."/>
            <person name="Sakamoto K."/>
            <person name="Sawano T."/>
            <person name="Takahashi M."/>
            <person name="Takase K."/>
            <person name="Terabayashi Y."/>
            <person name="Wortman J."/>
            <person name="Yamada O."/>
            <person name="Yamagata Y."/>
            <person name="Anazawa H."/>
            <person name="Hata Y."/>
            <person name="Koide Y."/>
            <person name="Komori T."/>
            <person name="Koyama Y."/>
            <person name="Minetoki T."/>
            <person name="Suharnan S."/>
            <person name="Tanaka A."/>
            <person name="Isono K."/>
            <person name="Kuhara S."/>
            <person name="Ogasawara N."/>
            <person name="Kikuchi H."/>
        </authorList>
    </citation>
    <scope>NUCLEOTIDE SEQUENCE [LARGE SCALE GENOMIC DNA]</scope>
    <source>
        <strain evidence="4">ATCC 42149 / RIB 40</strain>
    </source>
</reference>
<dbReference type="RefSeq" id="XP_023090562.1">
    <property type="nucleotide sequence ID" value="XM_023235550.1"/>
</dbReference>
<protein>
    <submittedName>
        <fullName evidence="3">DNA, SC023</fullName>
    </submittedName>
</protein>
<dbReference type="VEuPathDB" id="FungiDB:AO090023000344"/>
<dbReference type="EMBL" id="AP007157">
    <property type="protein sequence ID" value="BAE58901.1"/>
    <property type="molecule type" value="Genomic_DNA"/>
</dbReference>
<dbReference type="OMA" id="GQGIFHI"/>
<dbReference type="AlphaFoldDB" id="Q2UHR4"/>
<dbReference type="SUPFAM" id="SSF52540">
    <property type="entry name" value="P-loop containing nucleoside triphosphate hydrolases"/>
    <property type="match status" value="1"/>
</dbReference>
<dbReference type="PANTHER" id="PTHR10039:SF5">
    <property type="entry name" value="NACHT DOMAIN-CONTAINING PROTEIN"/>
    <property type="match status" value="1"/>
</dbReference>
<evidence type="ECO:0000259" key="2">
    <source>
        <dbReference type="Pfam" id="PF24883"/>
    </source>
</evidence>
<dbReference type="Proteomes" id="UP000006564">
    <property type="component" value="Chromosome 3"/>
</dbReference>
<dbReference type="HOGENOM" id="CLU_002341_7_2_1"/>
<keyword evidence="1" id="KW-0677">Repeat</keyword>
<organism evidence="3 4">
    <name type="scientific">Aspergillus oryzae (strain ATCC 42149 / RIB 40)</name>
    <name type="common">Yellow koji mold</name>
    <dbReference type="NCBI Taxonomy" id="510516"/>
    <lineage>
        <taxon>Eukaryota</taxon>
        <taxon>Fungi</taxon>
        <taxon>Dikarya</taxon>
        <taxon>Ascomycota</taxon>
        <taxon>Pezizomycotina</taxon>
        <taxon>Eurotiomycetes</taxon>
        <taxon>Eurotiomycetidae</taxon>
        <taxon>Eurotiales</taxon>
        <taxon>Aspergillaceae</taxon>
        <taxon>Aspergillus</taxon>
        <taxon>Aspergillus subgen. Circumdati</taxon>
    </lineage>
</organism>
<dbReference type="PANTHER" id="PTHR10039">
    <property type="entry name" value="AMELOGENIN"/>
    <property type="match status" value="1"/>
</dbReference>
<dbReference type="EMBL" id="BA000051">
    <property type="protein sequence ID" value="BAE58901.1"/>
    <property type="molecule type" value="Genomic_DNA"/>
</dbReference>
<keyword evidence="4" id="KW-1185">Reference proteome</keyword>
<feature type="domain" description="Nephrocystin 3-like N-terminal" evidence="2">
    <location>
        <begin position="101"/>
        <end position="277"/>
    </location>
</feature>
<evidence type="ECO:0000313" key="4">
    <source>
        <dbReference type="Proteomes" id="UP000006564"/>
    </source>
</evidence>
<dbReference type="GeneID" id="5992905"/>